<accession>A0A9N9K3I9</accession>
<protein>
    <submittedName>
        <fullName evidence="1">14619_t:CDS:1</fullName>
    </submittedName>
</protein>
<dbReference type="SUPFAM" id="SSF56672">
    <property type="entry name" value="DNA/RNA polymerases"/>
    <property type="match status" value="1"/>
</dbReference>
<evidence type="ECO:0000313" key="1">
    <source>
        <dbReference type="EMBL" id="CAG8808468.1"/>
    </source>
</evidence>
<sequence>SKNYNRQHIIDLMALTDITKSKNDKYGQKNHFLWIKNINRLLFKDTAHHGKRYICKKCTISWPSEKSLAYHQKHCFSLEEATQRVKLSIKDDNDFEKFKNYGRMINALCLAEQKANSFCYLVYWIDTGNVWGPFLYRGENATQEFVKRIDKKLVQINTICKNKFDRNNKDKVSVHCHITVVFHNFRGYDSHLVCESVGKFVNAHQIKVIAETFERYKSMKVGQLKYIDSMQFMNNSLANLTKNLGNNYSITSQHFKDYSSDQISLASHKGVYPYDYIDSQERFKETELLSIHEFHSILKGKISQDDYHHAQKVWKTFSCKTLEEYHNLYLKIDVLSLADIWTQFRITCMQYYELDPSHYVSAPALAWDAMLKMTGVKIELFTDMSMYDFKEDAKRKTFDPSKPTIWISYIDANNLYGWAMSQYLLIGNYKWEVSHKYLKDNPNEQKKYFEKILNTKADAKREYFLKINTHFSLKTHDYLSDLSPAVENIAVSKDMLCPYTTELVDNLDSRRFSATEKLVPHLVFNTEKQQGAKNAFEKDFFKLMNNSVYGKTMENIRKYQDVKLMAMNNEQDEKKFINQIRKPSFKYAKQLGNTLVGAHMGKASVTLNKPIIVGASVLGLSKLLIYHFWYRYVKERYGDKAQLGYKDTDSYLFQVKTKDIYKDMAERPDLFDLNDSKTIGLFKDETPGNVITESYHIRAKSYHYVLADKSTKSKHKGVSKKGINEMATNLYMPVLEGSLLDDPIDRSLLSEQEAMQTEKALCPIDTKRWILSDKITSLPYWHWCIQAYKNFVSNEISSELAEQRALSVKLSK</sequence>
<organism evidence="1 2">
    <name type="scientific">Cetraspora pellucida</name>
    <dbReference type="NCBI Taxonomy" id="1433469"/>
    <lineage>
        <taxon>Eukaryota</taxon>
        <taxon>Fungi</taxon>
        <taxon>Fungi incertae sedis</taxon>
        <taxon>Mucoromycota</taxon>
        <taxon>Glomeromycotina</taxon>
        <taxon>Glomeromycetes</taxon>
        <taxon>Diversisporales</taxon>
        <taxon>Gigasporaceae</taxon>
        <taxon>Cetraspora</taxon>
    </lineage>
</organism>
<gene>
    <name evidence="1" type="ORF">CPELLU_LOCUS18393</name>
</gene>
<name>A0A9N9K3I9_9GLOM</name>
<comment type="caution">
    <text evidence="1">The sequence shown here is derived from an EMBL/GenBank/DDBJ whole genome shotgun (WGS) entry which is preliminary data.</text>
</comment>
<reference evidence="1" key="1">
    <citation type="submission" date="2021-06" db="EMBL/GenBank/DDBJ databases">
        <authorList>
            <person name="Kallberg Y."/>
            <person name="Tangrot J."/>
            <person name="Rosling A."/>
        </authorList>
    </citation>
    <scope>NUCLEOTIDE SEQUENCE</scope>
    <source>
        <strain evidence="1">FL966</strain>
    </source>
</reference>
<proteinExistence type="predicted"/>
<keyword evidence="2" id="KW-1185">Reference proteome</keyword>
<dbReference type="PANTHER" id="PTHR31511:SF12">
    <property type="entry name" value="RHO TERMINATION FACTOR N-TERMINAL DOMAIN-CONTAINING PROTEIN"/>
    <property type="match status" value="1"/>
</dbReference>
<dbReference type="AlphaFoldDB" id="A0A9N9K3I9"/>
<feature type="non-terminal residue" evidence="1">
    <location>
        <position position="1"/>
    </location>
</feature>
<evidence type="ECO:0000313" key="2">
    <source>
        <dbReference type="Proteomes" id="UP000789759"/>
    </source>
</evidence>
<dbReference type="PANTHER" id="PTHR31511">
    <property type="entry name" value="PROTEIN CBG23764"/>
    <property type="match status" value="1"/>
</dbReference>
<dbReference type="OrthoDB" id="2406293at2759"/>
<feature type="non-terminal residue" evidence="1">
    <location>
        <position position="812"/>
    </location>
</feature>
<dbReference type="Proteomes" id="UP000789759">
    <property type="component" value="Unassembled WGS sequence"/>
</dbReference>
<dbReference type="EMBL" id="CAJVQA010036405">
    <property type="protein sequence ID" value="CAG8808468.1"/>
    <property type="molecule type" value="Genomic_DNA"/>
</dbReference>
<dbReference type="InterPro" id="IPR043502">
    <property type="entry name" value="DNA/RNA_pol_sf"/>
</dbReference>